<proteinExistence type="predicted"/>
<sequence>MPFVLGAQLCVLIVFCYLTSIYGASTASCGCSSLNIPVHVDILIPKDPADPFGGLKSNASSLRHLNATYDVFGVFCQPNTVPPKNAGQFNDVVQLLFHGFTYTQQYWSPPTEEFRNYSYTAFACNRGMSTLAIDWVGVGLSSRPVNASDVQYATSSAVASNLAHRLKTTSILPGVRPFKKIIGIGHSAGSVLLNFGAIFEGARFPFDGLILTAGLIVQPTTMSGIPSMFTSARDDTPLRWGTLDPNYITTSNRSIFYPANTTSFSPRMLIFDTLTKDVGSLASLLQLGSNSLTAHYTGHVAKVVGSEDQALCADGRCADVAALNSVESVLWPEAKSFEVVVAQGSGHDMNLDFFADRPFNTFVDFVEQFTAV</sequence>
<evidence type="ECO:0000259" key="2">
    <source>
        <dbReference type="Pfam" id="PF12697"/>
    </source>
</evidence>
<protein>
    <recommendedName>
        <fullName evidence="2">AB hydrolase-1 domain-containing protein</fullName>
    </recommendedName>
</protein>
<accession>A0AAD7ETV0</accession>
<dbReference type="SUPFAM" id="SSF53474">
    <property type="entry name" value="alpha/beta-Hydrolases"/>
    <property type="match status" value="1"/>
</dbReference>
<comment type="caution">
    <text evidence="3">The sequence shown here is derived from an EMBL/GenBank/DDBJ whole genome shotgun (WGS) entry which is preliminary data.</text>
</comment>
<dbReference type="EMBL" id="JARIHO010000017">
    <property type="protein sequence ID" value="KAJ7348598.1"/>
    <property type="molecule type" value="Genomic_DNA"/>
</dbReference>
<dbReference type="AlphaFoldDB" id="A0AAD7ETV0"/>
<dbReference type="InterPro" id="IPR029058">
    <property type="entry name" value="AB_hydrolase_fold"/>
</dbReference>
<gene>
    <name evidence="3" type="ORF">DFH08DRAFT_698398</name>
</gene>
<dbReference type="Proteomes" id="UP001218218">
    <property type="component" value="Unassembled WGS sequence"/>
</dbReference>
<dbReference type="InterPro" id="IPR000073">
    <property type="entry name" value="AB_hydrolase_1"/>
</dbReference>
<reference evidence="3" key="1">
    <citation type="submission" date="2023-03" db="EMBL/GenBank/DDBJ databases">
        <title>Massive genome expansion in bonnet fungi (Mycena s.s.) driven by repeated elements and novel gene families across ecological guilds.</title>
        <authorList>
            <consortium name="Lawrence Berkeley National Laboratory"/>
            <person name="Harder C.B."/>
            <person name="Miyauchi S."/>
            <person name="Viragh M."/>
            <person name="Kuo A."/>
            <person name="Thoen E."/>
            <person name="Andreopoulos B."/>
            <person name="Lu D."/>
            <person name="Skrede I."/>
            <person name="Drula E."/>
            <person name="Henrissat B."/>
            <person name="Morin E."/>
            <person name="Kohler A."/>
            <person name="Barry K."/>
            <person name="LaButti K."/>
            <person name="Morin E."/>
            <person name="Salamov A."/>
            <person name="Lipzen A."/>
            <person name="Mereny Z."/>
            <person name="Hegedus B."/>
            <person name="Baldrian P."/>
            <person name="Stursova M."/>
            <person name="Weitz H."/>
            <person name="Taylor A."/>
            <person name="Grigoriev I.V."/>
            <person name="Nagy L.G."/>
            <person name="Martin F."/>
            <person name="Kauserud H."/>
        </authorList>
    </citation>
    <scope>NUCLEOTIDE SEQUENCE</scope>
    <source>
        <strain evidence="3">CBHHK002</strain>
    </source>
</reference>
<feature type="signal peptide" evidence="1">
    <location>
        <begin position="1"/>
        <end position="23"/>
    </location>
</feature>
<keyword evidence="1" id="KW-0732">Signal</keyword>
<keyword evidence="4" id="KW-1185">Reference proteome</keyword>
<dbReference type="Gene3D" id="3.40.50.1820">
    <property type="entry name" value="alpha/beta hydrolase"/>
    <property type="match status" value="1"/>
</dbReference>
<evidence type="ECO:0000256" key="1">
    <source>
        <dbReference type="SAM" id="SignalP"/>
    </source>
</evidence>
<evidence type="ECO:0000313" key="3">
    <source>
        <dbReference type="EMBL" id="KAJ7348598.1"/>
    </source>
</evidence>
<organism evidence="3 4">
    <name type="scientific">Mycena albidolilacea</name>
    <dbReference type="NCBI Taxonomy" id="1033008"/>
    <lineage>
        <taxon>Eukaryota</taxon>
        <taxon>Fungi</taxon>
        <taxon>Dikarya</taxon>
        <taxon>Basidiomycota</taxon>
        <taxon>Agaricomycotina</taxon>
        <taxon>Agaricomycetes</taxon>
        <taxon>Agaricomycetidae</taxon>
        <taxon>Agaricales</taxon>
        <taxon>Marasmiineae</taxon>
        <taxon>Mycenaceae</taxon>
        <taxon>Mycena</taxon>
    </lineage>
</organism>
<feature type="domain" description="AB hydrolase-1" evidence="2">
    <location>
        <begin position="95"/>
        <end position="352"/>
    </location>
</feature>
<dbReference type="Pfam" id="PF12697">
    <property type="entry name" value="Abhydrolase_6"/>
    <property type="match status" value="1"/>
</dbReference>
<name>A0AAD7ETV0_9AGAR</name>
<feature type="chain" id="PRO_5042291675" description="AB hydrolase-1 domain-containing protein" evidence="1">
    <location>
        <begin position="24"/>
        <end position="372"/>
    </location>
</feature>
<evidence type="ECO:0000313" key="4">
    <source>
        <dbReference type="Proteomes" id="UP001218218"/>
    </source>
</evidence>